<dbReference type="AlphaFoldDB" id="A0A1H7MHW9"/>
<keyword evidence="1" id="KW-1133">Transmembrane helix</keyword>
<gene>
    <name evidence="2" type="ORF">SAMN05444583_10617</name>
</gene>
<keyword evidence="1" id="KW-0472">Membrane</keyword>
<keyword evidence="3" id="KW-1185">Reference proteome</keyword>
<dbReference type="Proteomes" id="UP000198677">
    <property type="component" value="Unassembled WGS sequence"/>
</dbReference>
<keyword evidence="1" id="KW-0812">Transmembrane</keyword>
<organism evidence="2 3">
    <name type="scientific">Rhodococcus maanshanensis</name>
    <dbReference type="NCBI Taxonomy" id="183556"/>
    <lineage>
        <taxon>Bacteria</taxon>
        <taxon>Bacillati</taxon>
        <taxon>Actinomycetota</taxon>
        <taxon>Actinomycetes</taxon>
        <taxon>Mycobacteriales</taxon>
        <taxon>Nocardiaceae</taxon>
        <taxon>Rhodococcus</taxon>
    </lineage>
</organism>
<sequence>MQLTAHDQSLFPDDPAPHRVRSAVAIAMGSAVPATASAVLVTGSGTTGVLTGAFTIACVAVAALII</sequence>
<evidence type="ECO:0000313" key="3">
    <source>
        <dbReference type="Proteomes" id="UP000198677"/>
    </source>
</evidence>
<proteinExistence type="predicted"/>
<reference evidence="3" key="1">
    <citation type="submission" date="2016-10" db="EMBL/GenBank/DDBJ databases">
        <authorList>
            <person name="Varghese N."/>
            <person name="Submissions S."/>
        </authorList>
    </citation>
    <scope>NUCLEOTIDE SEQUENCE [LARGE SCALE GENOMIC DNA]</scope>
    <source>
        <strain evidence="3">DSM 44675</strain>
    </source>
</reference>
<name>A0A1H7MHW9_9NOCA</name>
<feature type="transmembrane region" description="Helical" evidence="1">
    <location>
        <begin position="47"/>
        <end position="65"/>
    </location>
</feature>
<feature type="transmembrane region" description="Helical" evidence="1">
    <location>
        <begin position="20"/>
        <end position="41"/>
    </location>
</feature>
<evidence type="ECO:0000256" key="1">
    <source>
        <dbReference type="SAM" id="Phobius"/>
    </source>
</evidence>
<dbReference type="RefSeq" id="WP_072749445.1">
    <property type="nucleotide sequence ID" value="NZ_FOAW01000006.1"/>
</dbReference>
<accession>A0A1H7MHW9</accession>
<protein>
    <submittedName>
        <fullName evidence="2">Uncharacterized protein</fullName>
    </submittedName>
</protein>
<evidence type="ECO:0000313" key="2">
    <source>
        <dbReference type="EMBL" id="SEL10679.1"/>
    </source>
</evidence>
<dbReference type="EMBL" id="FOAW01000006">
    <property type="protein sequence ID" value="SEL10679.1"/>
    <property type="molecule type" value="Genomic_DNA"/>
</dbReference>